<dbReference type="AlphaFoldDB" id="A0A803THL0"/>
<keyword evidence="2" id="KW-1185">Reference proteome</keyword>
<reference evidence="1" key="3">
    <citation type="submission" date="2025-09" db="UniProtKB">
        <authorList>
            <consortium name="Ensembl"/>
        </authorList>
    </citation>
    <scope>IDENTIFICATION</scope>
</reference>
<dbReference type="SUPFAM" id="SSF53474">
    <property type="entry name" value="alpha/beta-Hydrolases"/>
    <property type="match status" value="1"/>
</dbReference>
<proteinExistence type="predicted"/>
<protein>
    <recommendedName>
        <fullName evidence="3">AB hydrolase-1 domain-containing protein</fullName>
    </recommendedName>
</protein>
<name>A0A803THL0_ANOCA</name>
<accession>A0A803THL0</accession>
<evidence type="ECO:0000313" key="2">
    <source>
        <dbReference type="Proteomes" id="UP000001646"/>
    </source>
</evidence>
<dbReference type="InterPro" id="IPR029058">
    <property type="entry name" value="AB_hydrolase_fold"/>
</dbReference>
<reference evidence="1" key="2">
    <citation type="submission" date="2025-08" db="UniProtKB">
        <authorList>
            <consortium name="Ensembl"/>
        </authorList>
    </citation>
    <scope>IDENTIFICATION</scope>
</reference>
<evidence type="ECO:0000313" key="1">
    <source>
        <dbReference type="Ensembl" id="ENSACAP00000034700.1"/>
    </source>
</evidence>
<dbReference type="InParanoid" id="A0A803THL0"/>
<dbReference type="Proteomes" id="UP000001646">
    <property type="component" value="Unplaced"/>
</dbReference>
<organism evidence="1 2">
    <name type="scientific">Anolis carolinensis</name>
    <name type="common">Green anole</name>
    <name type="synonym">American chameleon</name>
    <dbReference type="NCBI Taxonomy" id="28377"/>
    <lineage>
        <taxon>Eukaryota</taxon>
        <taxon>Metazoa</taxon>
        <taxon>Chordata</taxon>
        <taxon>Craniata</taxon>
        <taxon>Vertebrata</taxon>
        <taxon>Euteleostomi</taxon>
        <taxon>Lepidosauria</taxon>
        <taxon>Squamata</taxon>
        <taxon>Bifurcata</taxon>
        <taxon>Unidentata</taxon>
        <taxon>Episquamata</taxon>
        <taxon>Toxicofera</taxon>
        <taxon>Iguania</taxon>
        <taxon>Dactyloidae</taxon>
        <taxon>Anolis</taxon>
    </lineage>
</organism>
<reference evidence="1" key="1">
    <citation type="submission" date="2009-12" db="EMBL/GenBank/DDBJ databases">
        <title>The Genome Sequence of Anolis carolinensis (Green Anole Lizard).</title>
        <authorList>
            <consortium name="The Genome Sequencing Platform"/>
            <person name="Di Palma F."/>
            <person name="Alfoldi J."/>
            <person name="Heiman D."/>
            <person name="Young S."/>
            <person name="Grabherr M."/>
            <person name="Johnson J."/>
            <person name="Lander E.S."/>
            <person name="Lindblad-Toh K."/>
        </authorList>
    </citation>
    <scope>NUCLEOTIDE SEQUENCE [LARGE SCALE GENOMIC DNA]</scope>
    <source>
        <strain evidence="1">JBL SC #1</strain>
    </source>
</reference>
<sequence>MGAKCQERMLPEHGWKHSPPSASFPSLACRPVPVSYCVFDGASARPPLVLLHGLFGNKGNFASLAKAIVRRTLLTVRKFFLMFRWNLLSCSLKPLFPCVLVRRAAENKLAPSSL</sequence>
<evidence type="ECO:0008006" key="3">
    <source>
        <dbReference type="Google" id="ProtNLM"/>
    </source>
</evidence>
<dbReference type="Ensembl" id="ENSACAT00000043981.1">
    <property type="protein sequence ID" value="ENSACAP00000034700.1"/>
    <property type="gene ID" value="ENSACAG00000037232.1"/>
</dbReference>